<proteinExistence type="predicted"/>
<evidence type="ECO:0000313" key="3">
    <source>
        <dbReference type="EMBL" id="KAK7463018.1"/>
    </source>
</evidence>
<gene>
    <name evidence="3" type="ORF">VKT23_007600</name>
</gene>
<feature type="compositionally biased region" description="Low complexity" evidence="2">
    <location>
        <begin position="154"/>
        <end position="184"/>
    </location>
</feature>
<dbReference type="EMBL" id="JBANRG010000010">
    <property type="protein sequence ID" value="KAK7463018.1"/>
    <property type="molecule type" value="Genomic_DNA"/>
</dbReference>
<evidence type="ECO:0000256" key="2">
    <source>
        <dbReference type="SAM" id="MobiDB-lite"/>
    </source>
</evidence>
<feature type="compositionally biased region" description="Polar residues" evidence="2">
    <location>
        <begin position="121"/>
        <end position="138"/>
    </location>
</feature>
<dbReference type="Proteomes" id="UP001498398">
    <property type="component" value="Unassembled WGS sequence"/>
</dbReference>
<protein>
    <submittedName>
        <fullName evidence="3">Uncharacterized protein</fullName>
    </submittedName>
</protein>
<accession>A0ABR1JKA9</accession>
<organism evidence="3 4">
    <name type="scientific">Marasmiellus scandens</name>
    <dbReference type="NCBI Taxonomy" id="2682957"/>
    <lineage>
        <taxon>Eukaryota</taxon>
        <taxon>Fungi</taxon>
        <taxon>Dikarya</taxon>
        <taxon>Basidiomycota</taxon>
        <taxon>Agaricomycotina</taxon>
        <taxon>Agaricomycetes</taxon>
        <taxon>Agaricomycetidae</taxon>
        <taxon>Agaricales</taxon>
        <taxon>Marasmiineae</taxon>
        <taxon>Omphalotaceae</taxon>
        <taxon>Marasmiellus</taxon>
    </lineage>
</organism>
<evidence type="ECO:0000256" key="1">
    <source>
        <dbReference type="SAM" id="Coils"/>
    </source>
</evidence>
<reference evidence="3 4" key="1">
    <citation type="submission" date="2024-01" db="EMBL/GenBank/DDBJ databases">
        <title>A draft genome for the cacao thread blight pathogen Marasmiellus scandens.</title>
        <authorList>
            <person name="Baruah I.K."/>
            <person name="Leung J."/>
            <person name="Bukari Y."/>
            <person name="Amoako-Attah I."/>
            <person name="Meinhardt L.W."/>
            <person name="Bailey B.A."/>
            <person name="Cohen S.P."/>
        </authorList>
    </citation>
    <scope>NUCLEOTIDE SEQUENCE [LARGE SCALE GENOMIC DNA]</scope>
    <source>
        <strain evidence="3 4">GH-19</strain>
    </source>
</reference>
<keyword evidence="1" id="KW-0175">Coiled coil</keyword>
<feature type="coiled-coil region" evidence="1">
    <location>
        <begin position="3"/>
        <end position="30"/>
    </location>
</feature>
<keyword evidence="4" id="KW-1185">Reference proteome</keyword>
<sequence length="206" mass="21856">MDNERLNKDLERLKKALEALKKDSADKDLKLQQELELIKRKPAVAGTAGSPPAAKLSGQRHESIFASRPSSVASEKDSGTSTNPREKKLSAESLAKLDLMQSRDKKLGASETPSKIAGGTLSKSMRINSTLSTPSSVTPKPRGNMDLPSRPSAGASTPSLGSRSSLSRTASGSSSSMLTTNSLREGLGSLDKSQREETFGRESVQA</sequence>
<evidence type="ECO:0000313" key="4">
    <source>
        <dbReference type="Proteomes" id="UP001498398"/>
    </source>
</evidence>
<feature type="region of interest" description="Disordered" evidence="2">
    <location>
        <begin position="39"/>
        <end position="206"/>
    </location>
</feature>
<name>A0ABR1JKA9_9AGAR</name>
<comment type="caution">
    <text evidence="3">The sequence shown here is derived from an EMBL/GenBank/DDBJ whole genome shotgun (WGS) entry which is preliminary data.</text>
</comment>
<feature type="compositionally biased region" description="Basic and acidic residues" evidence="2">
    <location>
        <begin position="74"/>
        <end position="90"/>
    </location>
</feature>